<feature type="chain" id="PRO_5012430735" evidence="1">
    <location>
        <begin position="29"/>
        <end position="142"/>
    </location>
</feature>
<gene>
    <name evidence="2" type="ORF">SAMN02787144_101753</name>
</gene>
<dbReference type="EMBL" id="FPJO01000017">
    <property type="protein sequence ID" value="SFY30393.1"/>
    <property type="molecule type" value="Genomic_DNA"/>
</dbReference>
<accession>A0A1K2E448</accession>
<feature type="signal peptide" evidence="1">
    <location>
        <begin position="1"/>
        <end position="28"/>
    </location>
</feature>
<organism evidence="2 3">
    <name type="scientific">Streptomyces atratus</name>
    <dbReference type="NCBI Taxonomy" id="1893"/>
    <lineage>
        <taxon>Bacteria</taxon>
        <taxon>Bacillati</taxon>
        <taxon>Actinomycetota</taxon>
        <taxon>Actinomycetes</taxon>
        <taxon>Kitasatosporales</taxon>
        <taxon>Streptomycetaceae</taxon>
        <taxon>Streptomyces</taxon>
    </lineage>
</organism>
<dbReference type="OrthoDB" id="4299412at2"/>
<evidence type="ECO:0000256" key="1">
    <source>
        <dbReference type="SAM" id="SignalP"/>
    </source>
</evidence>
<evidence type="ECO:0000313" key="3">
    <source>
        <dbReference type="Proteomes" id="UP000181909"/>
    </source>
</evidence>
<dbReference type="RefSeq" id="WP_143166545.1">
    <property type="nucleotide sequence ID" value="NZ_CP108276.1"/>
</dbReference>
<proteinExistence type="predicted"/>
<evidence type="ECO:0000313" key="2">
    <source>
        <dbReference type="EMBL" id="SFY30393.1"/>
    </source>
</evidence>
<keyword evidence="1" id="KW-0732">Signal</keyword>
<dbReference type="AlphaFoldDB" id="A0A1K2E448"/>
<reference evidence="2 3" key="1">
    <citation type="submission" date="2016-11" db="EMBL/GenBank/DDBJ databases">
        <authorList>
            <person name="Jaros S."/>
            <person name="Januszkiewicz K."/>
            <person name="Wedrychowicz H."/>
        </authorList>
    </citation>
    <scope>NUCLEOTIDE SEQUENCE [LARGE SCALE GENOMIC DNA]</scope>
    <source>
        <strain evidence="2 3">OK807</strain>
    </source>
</reference>
<protein>
    <submittedName>
        <fullName evidence="2">Uncharacterized protein</fullName>
    </submittedName>
</protein>
<sequence length="142" mass="15276">MRLRSKSMLFVAASVAFLSATTTTSASAATGAVLSAETTGAYGDAYVTFASRTYASKIEFRSVDTLADGHHARLRLITKRSNGVQAAWPWRINYGGKGAQPEWTTSLTDAEGIAQVRLQVCRGEGDTLLNCVYSDWKSNAFA</sequence>
<name>A0A1K2E448_STRAR</name>
<dbReference type="Proteomes" id="UP000181909">
    <property type="component" value="Unassembled WGS sequence"/>
</dbReference>